<dbReference type="Proteomes" id="UP000009047">
    <property type="component" value="Chromosome"/>
</dbReference>
<name>E1QF60_DESB2</name>
<dbReference type="SUPFAM" id="SSF52540">
    <property type="entry name" value="P-loop containing nucleoside triphosphate hydrolases"/>
    <property type="match status" value="2"/>
</dbReference>
<protein>
    <recommendedName>
        <fullName evidence="10">tRNA dimethylallyltransferase</fullName>
        <ecNumber evidence="10">2.5.1.75</ecNumber>
    </recommendedName>
    <alternativeName>
        <fullName evidence="10">Dimethylallyl diphosphate:tRNA dimethylallyltransferase</fullName>
        <shortName evidence="10">DMAPP:tRNA dimethylallyltransferase</shortName>
        <shortName evidence="10">DMATase</shortName>
    </alternativeName>
    <alternativeName>
        <fullName evidence="10">Isopentenyl-diphosphate:tRNA isopentenyltransferase</fullName>
        <shortName evidence="10">IPP transferase</shortName>
        <shortName evidence="10">IPPT</shortName>
        <shortName evidence="10">IPTase</shortName>
    </alternativeName>
</protein>
<dbReference type="InterPro" id="IPR018022">
    <property type="entry name" value="IPT"/>
</dbReference>
<evidence type="ECO:0000256" key="6">
    <source>
        <dbReference type="ARBA" id="ARBA00022741"/>
    </source>
</evidence>
<dbReference type="PANTHER" id="PTHR11088">
    <property type="entry name" value="TRNA DIMETHYLALLYLTRANSFERASE"/>
    <property type="match status" value="1"/>
</dbReference>
<feature type="binding site" evidence="10">
    <location>
        <begin position="14"/>
        <end position="19"/>
    </location>
    <ligand>
        <name>substrate</name>
    </ligand>
</feature>
<comment type="caution">
    <text evidence="10">Lacks conserved residue(s) required for the propagation of feature annotation.</text>
</comment>
<dbReference type="GO" id="GO:0052381">
    <property type="term" value="F:tRNA dimethylallyltransferase activity"/>
    <property type="evidence" value="ECO:0007669"/>
    <property type="project" value="UniProtKB-UniRule"/>
</dbReference>
<keyword evidence="7 10" id="KW-0067">ATP-binding</keyword>
<organism evidence="14 15">
    <name type="scientific">Desulfarculus baarsii (strain ATCC 33931 / DSM 2075 / LMG 7858 / VKM B-1802 / 2st14)</name>
    <dbReference type="NCBI Taxonomy" id="644282"/>
    <lineage>
        <taxon>Bacteria</taxon>
        <taxon>Pseudomonadati</taxon>
        <taxon>Thermodesulfobacteriota</taxon>
        <taxon>Desulfarculia</taxon>
        <taxon>Desulfarculales</taxon>
        <taxon>Desulfarculaceae</taxon>
        <taxon>Desulfarculus</taxon>
    </lineage>
</organism>
<evidence type="ECO:0000256" key="5">
    <source>
        <dbReference type="ARBA" id="ARBA00022694"/>
    </source>
</evidence>
<dbReference type="RefSeq" id="WP_013257651.1">
    <property type="nucleotide sequence ID" value="NC_014365.1"/>
</dbReference>
<keyword evidence="5 10" id="KW-0819">tRNA processing</keyword>
<feature type="site" description="Interaction with substrate tRNA" evidence="10">
    <location>
        <position position="125"/>
    </location>
</feature>
<dbReference type="HOGENOM" id="CLU_032616_0_1_7"/>
<dbReference type="eggNOG" id="COG0324">
    <property type="taxonomic scope" value="Bacteria"/>
</dbReference>
<dbReference type="STRING" id="644282.Deba_0825"/>
<reference evidence="14 15" key="1">
    <citation type="journal article" date="2010" name="Stand. Genomic Sci.">
        <title>Complete genome sequence of Desulfarculus baarsii type strain (2st14).</title>
        <authorList>
            <person name="Sun H."/>
            <person name="Spring S."/>
            <person name="Lapidus A."/>
            <person name="Davenport K."/>
            <person name="Del Rio T.G."/>
            <person name="Tice H."/>
            <person name="Nolan M."/>
            <person name="Copeland A."/>
            <person name="Cheng J.F."/>
            <person name="Lucas S."/>
            <person name="Tapia R."/>
            <person name="Goodwin L."/>
            <person name="Pitluck S."/>
            <person name="Ivanova N."/>
            <person name="Pagani I."/>
            <person name="Mavromatis K."/>
            <person name="Ovchinnikova G."/>
            <person name="Pati A."/>
            <person name="Chen A."/>
            <person name="Palaniappan K."/>
            <person name="Hauser L."/>
            <person name="Chang Y.J."/>
            <person name="Jeffries C.D."/>
            <person name="Detter J.C."/>
            <person name="Han C."/>
            <person name="Rohde M."/>
            <person name="Brambilla E."/>
            <person name="Goker M."/>
            <person name="Woyke T."/>
            <person name="Bristow J."/>
            <person name="Eisen J.A."/>
            <person name="Markowitz V."/>
            <person name="Hugenholtz P."/>
            <person name="Kyrpides N.C."/>
            <person name="Klenk H.P."/>
            <person name="Land M."/>
        </authorList>
    </citation>
    <scope>NUCLEOTIDE SEQUENCE [LARGE SCALE GENOMIC DNA]</scope>
    <source>
        <strain evidence="15">ATCC 33931 / DSM 2075 / LMG 7858 / VKM B-1802 / 2st14</strain>
    </source>
</reference>
<evidence type="ECO:0000256" key="12">
    <source>
        <dbReference type="RuleBase" id="RU003784"/>
    </source>
</evidence>
<evidence type="ECO:0000256" key="2">
    <source>
        <dbReference type="ARBA" id="ARBA00003213"/>
    </source>
</evidence>
<feature type="region of interest" description="Interaction with substrate tRNA" evidence="10">
    <location>
        <begin position="161"/>
        <end position="165"/>
    </location>
</feature>
<dbReference type="Pfam" id="PF01715">
    <property type="entry name" value="IPPT"/>
    <property type="match status" value="1"/>
</dbReference>
<evidence type="ECO:0000256" key="9">
    <source>
        <dbReference type="ARBA" id="ARBA00049563"/>
    </source>
</evidence>
<evidence type="ECO:0000256" key="7">
    <source>
        <dbReference type="ARBA" id="ARBA00022840"/>
    </source>
</evidence>
<dbReference type="Gene3D" id="1.10.20.140">
    <property type="match status" value="1"/>
</dbReference>
<accession>E1QF60</accession>
<evidence type="ECO:0000256" key="11">
    <source>
        <dbReference type="RuleBase" id="RU003783"/>
    </source>
</evidence>
<feature type="binding site" evidence="10">
    <location>
        <begin position="12"/>
        <end position="19"/>
    </location>
    <ligand>
        <name>ATP</name>
        <dbReference type="ChEBI" id="CHEBI:30616"/>
    </ligand>
</feature>
<dbReference type="NCBIfam" id="TIGR00174">
    <property type="entry name" value="miaA"/>
    <property type="match status" value="1"/>
</dbReference>
<comment type="similarity">
    <text evidence="3 10 13">Belongs to the IPP transferase family.</text>
</comment>
<keyword evidence="6 10" id="KW-0547">Nucleotide-binding</keyword>
<comment type="function">
    <text evidence="2 10 12">Catalyzes the transfer of a dimethylallyl group onto the adenine at position 37 in tRNAs that read codons beginning with uridine, leading to the formation of N6-(dimethylallyl)adenosine (i(6)A).</text>
</comment>
<dbReference type="GO" id="GO:0005524">
    <property type="term" value="F:ATP binding"/>
    <property type="evidence" value="ECO:0007669"/>
    <property type="project" value="UniProtKB-UniRule"/>
</dbReference>
<comment type="catalytic activity">
    <reaction evidence="9 10 11">
        <text>adenosine(37) in tRNA + dimethylallyl diphosphate = N(6)-dimethylallyladenosine(37) in tRNA + diphosphate</text>
        <dbReference type="Rhea" id="RHEA:26482"/>
        <dbReference type="Rhea" id="RHEA-COMP:10162"/>
        <dbReference type="Rhea" id="RHEA-COMP:10375"/>
        <dbReference type="ChEBI" id="CHEBI:33019"/>
        <dbReference type="ChEBI" id="CHEBI:57623"/>
        <dbReference type="ChEBI" id="CHEBI:74411"/>
        <dbReference type="ChEBI" id="CHEBI:74415"/>
        <dbReference type="EC" id="2.5.1.75"/>
    </reaction>
</comment>
<evidence type="ECO:0000313" key="14">
    <source>
        <dbReference type="EMBL" id="ADK84196.1"/>
    </source>
</evidence>
<proteinExistence type="inferred from homology"/>
<evidence type="ECO:0000256" key="3">
    <source>
        <dbReference type="ARBA" id="ARBA00005842"/>
    </source>
</evidence>
<dbReference type="EMBL" id="CP002085">
    <property type="protein sequence ID" value="ADK84196.1"/>
    <property type="molecule type" value="Genomic_DNA"/>
</dbReference>
<feature type="site" description="Interaction with substrate tRNA" evidence="10">
    <location>
        <position position="103"/>
    </location>
</feature>
<keyword evidence="4 10" id="KW-0808">Transferase</keyword>
<dbReference type="FunFam" id="1.10.20.140:FF:000001">
    <property type="entry name" value="tRNA dimethylallyltransferase"/>
    <property type="match status" value="1"/>
</dbReference>
<keyword evidence="8 10" id="KW-0460">Magnesium</keyword>
<dbReference type="InterPro" id="IPR027417">
    <property type="entry name" value="P-loop_NTPase"/>
</dbReference>
<comment type="subunit">
    <text evidence="10">Monomer.</text>
</comment>
<keyword evidence="15" id="KW-1185">Reference proteome</keyword>
<evidence type="ECO:0000256" key="4">
    <source>
        <dbReference type="ARBA" id="ARBA00022679"/>
    </source>
</evidence>
<dbReference type="EC" id="2.5.1.75" evidence="10"/>
<gene>
    <name evidence="10" type="primary">miaA</name>
    <name evidence="14" type="ordered locus">Deba_0825</name>
</gene>
<dbReference type="HAMAP" id="MF_00185">
    <property type="entry name" value="IPP_trans"/>
    <property type="match status" value="1"/>
</dbReference>
<evidence type="ECO:0000256" key="8">
    <source>
        <dbReference type="ARBA" id="ARBA00022842"/>
    </source>
</evidence>
<dbReference type="PANTHER" id="PTHR11088:SF60">
    <property type="entry name" value="TRNA DIMETHYLALLYLTRANSFERASE"/>
    <property type="match status" value="1"/>
</dbReference>
<sequence length="307" mass="33421">MSGRPPLLVVVGPTAVGKTGLAIALAQALDAEIVSADSVQVYRGLDVGSAKPTAREQAQARHHLLDVADPAEPFSAARYVELADQAIADIASRGKRALVVGGTGLYVRALLHGLAPAPPAAPELREELRAQWQELGPLAMHRRLAELDAQSAARLHPNDRQRVLRALEVCLGSGRPMSAWQASHRFGQRRYEHLTLGLDRQRQQLYQRIEERGRQMWAEGLLEEARAALAAGASPQAHGLDSLGYRQAVALILGRLTPEQAVAETIKQTKAYAKRQLTWFRGLEGINWLSADDLVGALALARRFFGL</sequence>
<evidence type="ECO:0000256" key="10">
    <source>
        <dbReference type="HAMAP-Rule" id="MF_00185"/>
    </source>
</evidence>
<evidence type="ECO:0000256" key="1">
    <source>
        <dbReference type="ARBA" id="ARBA00001946"/>
    </source>
</evidence>
<evidence type="ECO:0000256" key="13">
    <source>
        <dbReference type="RuleBase" id="RU003785"/>
    </source>
</evidence>
<comment type="cofactor">
    <cofactor evidence="1 10">
        <name>Mg(2+)</name>
        <dbReference type="ChEBI" id="CHEBI:18420"/>
    </cofactor>
</comment>
<dbReference type="Gene3D" id="3.40.50.300">
    <property type="entry name" value="P-loop containing nucleotide triphosphate hydrolases"/>
    <property type="match status" value="1"/>
</dbReference>
<dbReference type="AlphaFoldDB" id="E1QF60"/>
<dbReference type="GO" id="GO:0006400">
    <property type="term" value="P:tRNA modification"/>
    <property type="evidence" value="ECO:0007669"/>
    <property type="project" value="TreeGrafter"/>
</dbReference>
<dbReference type="KEGG" id="dbr:Deba_0825"/>
<dbReference type="InterPro" id="IPR039657">
    <property type="entry name" value="Dimethylallyltransferase"/>
</dbReference>
<feature type="region of interest" description="Interaction with substrate tRNA" evidence="10">
    <location>
        <begin position="37"/>
        <end position="40"/>
    </location>
</feature>
<evidence type="ECO:0000313" key="15">
    <source>
        <dbReference type="Proteomes" id="UP000009047"/>
    </source>
</evidence>